<organism evidence="1 2">
    <name type="scientific">Streptomyces avidinii</name>
    <dbReference type="NCBI Taxonomy" id="1895"/>
    <lineage>
        <taxon>Bacteria</taxon>
        <taxon>Bacillati</taxon>
        <taxon>Actinomycetota</taxon>
        <taxon>Actinomycetes</taxon>
        <taxon>Kitasatosporales</taxon>
        <taxon>Streptomycetaceae</taxon>
        <taxon>Streptomyces</taxon>
    </lineage>
</organism>
<dbReference type="Proteomes" id="UP001519310">
    <property type="component" value="Unassembled WGS sequence"/>
</dbReference>
<protein>
    <submittedName>
        <fullName evidence="1">Uncharacterized protein</fullName>
    </submittedName>
</protein>
<sequence length="60" mass="6421">MVRAQAAQLDGGGPVDRVVELEDVLVEAAPGCPARRHCASQRSTASANSRALCRWESRQS</sequence>
<gene>
    <name evidence="1" type="ORF">J2Z77_003635</name>
</gene>
<evidence type="ECO:0000313" key="2">
    <source>
        <dbReference type="Proteomes" id="UP001519310"/>
    </source>
</evidence>
<keyword evidence="2" id="KW-1185">Reference proteome</keyword>
<evidence type="ECO:0000313" key="1">
    <source>
        <dbReference type="EMBL" id="MBP2037828.1"/>
    </source>
</evidence>
<proteinExistence type="predicted"/>
<dbReference type="RefSeq" id="WP_189969914.1">
    <property type="nucleotide sequence ID" value="NZ_BMVL01000006.1"/>
</dbReference>
<name>A0ABS4L6Y5_STRAV</name>
<reference evidence="1 2" key="1">
    <citation type="submission" date="2021-03" db="EMBL/GenBank/DDBJ databases">
        <title>Genomic Encyclopedia of Type Strains, Phase IV (KMG-IV): sequencing the most valuable type-strain genomes for metagenomic binning, comparative biology and taxonomic classification.</title>
        <authorList>
            <person name="Goeker M."/>
        </authorList>
    </citation>
    <scope>NUCLEOTIDE SEQUENCE [LARGE SCALE GENOMIC DNA]</scope>
    <source>
        <strain evidence="1 2">DSM 40526</strain>
    </source>
</reference>
<comment type="caution">
    <text evidence="1">The sequence shown here is derived from an EMBL/GenBank/DDBJ whole genome shotgun (WGS) entry which is preliminary data.</text>
</comment>
<accession>A0ABS4L6Y5</accession>
<dbReference type="EMBL" id="JAGGLQ010000006">
    <property type="protein sequence ID" value="MBP2037828.1"/>
    <property type="molecule type" value="Genomic_DNA"/>
</dbReference>